<evidence type="ECO:0000313" key="2">
    <source>
        <dbReference type="Proteomes" id="UP000276133"/>
    </source>
</evidence>
<evidence type="ECO:0000313" key="1">
    <source>
        <dbReference type="EMBL" id="RNA26918.1"/>
    </source>
</evidence>
<dbReference type="Proteomes" id="UP000276133">
    <property type="component" value="Unassembled WGS sequence"/>
</dbReference>
<reference evidence="1 2" key="1">
    <citation type="journal article" date="2018" name="Sci. Rep.">
        <title>Genomic signatures of local adaptation to the degree of environmental predictability in rotifers.</title>
        <authorList>
            <person name="Franch-Gras L."/>
            <person name="Hahn C."/>
            <person name="Garcia-Roger E.M."/>
            <person name="Carmona M.J."/>
            <person name="Serra M."/>
            <person name="Gomez A."/>
        </authorList>
    </citation>
    <scope>NUCLEOTIDE SEQUENCE [LARGE SCALE GENOMIC DNA]</scope>
    <source>
        <strain evidence="1">HYR1</strain>
    </source>
</reference>
<comment type="caution">
    <text evidence="1">The sequence shown here is derived from an EMBL/GenBank/DDBJ whole genome shotgun (WGS) entry which is preliminary data.</text>
</comment>
<keyword evidence="2" id="KW-1185">Reference proteome</keyword>
<sequence>MTVKNDIHFESQLQAGGINSLKISKPKRFGSDLFKINLANLTGLKLFCTFFKHNINATYCNIQSCTNCQSLLMMYKISAKCTAIKHIEI</sequence>
<proteinExistence type="predicted"/>
<gene>
    <name evidence="1" type="ORF">BpHYR1_023715</name>
</gene>
<dbReference type="EMBL" id="REGN01002641">
    <property type="protein sequence ID" value="RNA26918.1"/>
    <property type="molecule type" value="Genomic_DNA"/>
</dbReference>
<protein>
    <submittedName>
        <fullName evidence="1">Uncharacterized protein</fullName>
    </submittedName>
</protein>
<dbReference type="AlphaFoldDB" id="A0A3M7RUA2"/>
<organism evidence="1 2">
    <name type="scientific">Brachionus plicatilis</name>
    <name type="common">Marine rotifer</name>
    <name type="synonym">Brachionus muelleri</name>
    <dbReference type="NCBI Taxonomy" id="10195"/>
    <lineage>
        <taxon>Eukaryota</taxon>
        <taxon>Metazoa</taxon>
        <taxon>Spiralia</taxon>
        <taxon>Gnathifera</taxon>
        <taxon>Rotifera</taxon>
        <taxon>Eurotatoria</taxon>
        <taxon>Monogononta</taxon>
        <taxon>Pseudotrocha</taxon>
        <taxon>Ploima</taxon>
        <taxon>Brachionidae</taxon>
        <taxon>Brachionus</taxon>
    </lineage>
</organism>
<accession>A0A3M7RUA2</accession>
<name>A0A3M7RUA2_BRAPC</name>